<dbReference type="EMBL" id="CAVN010000100">
    <property type="protein sequence ID" value="CDF58780.1"/>
    <property type="molecule type" value="Genomic_DNA"/>
</dbReference>
<gene>
    <name evidence="8" type="ORF">TCEL_00999</name>
</gene>
<comment type="similarity">
    <text evidence="2">Belongs to the methyl-accepting chemotaxis (MCP) protein family.</text>
</comment>
<feature type="transmembrane region" description="Helical" evidence="5">
    <location>
        <begin position="195"/>
        <end position="216"/>
    </location>
</feature>
<dbReference type="RefSeq" id="WP_018663505.1">
    <property type="nucleotide sequence ID" value="NZ_HF952018.1"/>
</dbReference>
<evidence type="ECO:0000259" key="7">
    <source>
        <dbReference type="PROSITE" id="PS50885"/>
    </source>
</evidence>
<keyword evidence="5" id="KW-0812">Transmembrane</keyword>
<dbReference type="InterPro" id="IPR024478">
    <property type="entry name" value="HlyB_4HB_MCP"/>
</dbReference>
<evidence type="ECO:0000313" key="8">
    <source>
        <dbReference type="EMBL" id="CDF58780.1"/>
    </source>
</evidence>
<dbReference type="PANTHER" id="PTHR32089:SF112">
    <property type="entry name" value="LYSOZYME-LIKE PROTEIN-RELATED"/>
    <property type="match status" value="1"/>
</dbReference>
<dbReference type="AlphaFoldDB" id="R7RU25"/>
<dbReference type="Pfam" id="PF12729">
    <property type="entry name" value="4HB_MCP_1"/>
    <property type="match status" value="1"/>
</dbReference>
<accession>R7RU25</accession>
<dbReference type="GO" id="GO:0016020">
    <property type="term" value="C:membrane"/>
    <property type="evidence" value="ECO:0007669"/>
    <property type="project" value="InterPro"/>
</dbReference>
<proteinExistence type="inferred from homology"/>
<sequence>MANGDNKSRNILKNIKMTWLFIILMCIIGTSMIFISLLGINNMKILSLDMNNLYNERMLPSLQVKEIETEFYQIRLPFVQMIYSNKYDLALETTINEHKTKIDNILQSYRKAKMNEDQKKMLEEVEKSYQSYMTGLYSTIDKLKANQTLSYADVQHLEELAKNLEIAIETLVKENATVASQVVDKANNAYLKSRIIIINLSAGLILISAILSFILIKLLKNSMAQINFVAEKLSQYDFTVELETEGKNEFIEMNRSLKQVVENIKRAIGEVKLNAETLSASSQELTAASEEMAASSQELAKTMEQVAEGASSQANDLQDIINLISDLTSNIEKVYGELERVKKETDNTTDKANVGKMEMDKLIKSIEEIRNAFEVVVGKVNNLTSSVKQISSITNVISSISEQTNLLALNAAIEAARAGEAGRGFAVVADEVRKLAEESKKSTEEIAELVSSIQTDTEEVIKTSNEVENFIKSQTSAVENTVESFAEILESVENIAPLMERTYEGMNEIVKSKDEVLLKVEGVSSVVEENTAASEEVAASSQQISASSEEVAATAQNLSAMAMDLANIVQRFKVE</sequence>
<reference evidence="8" key="1">
    <citation type="submission" date="2013-03" db="EMBL/GenBank/DDBJ databases">
        <title>Draft genome sequence of the hydrogen-ethanol-producing anaerobic alkalithermophilic Caloramator celere.</title>
        <authorList>
            <person name="Ciranna A."/>
            <person name="Larjo A."/>
            <person name="Kivisto A."/>
            <person name="Santala V."/>
            <person name="Roos C."/>
            <person name="Karp M."/>
        </authorList>
    </citation>
    <scope>NUCLEOTIDE SEQUENCE [LARGE SCALE GENOMIC DNA]</scope>
    <source>
        <strain evidence="8">DSM 8682</strain>
    </source>
</reference>
<keyword evidence="5" id="KW-0472">Membrane</keyword>
<evidence type="ECO:0000256" key="2">
    <source>
        <dbReference type="ARBA" id="ARBA00029447"/>
    </source>
</evidence>
<organism evidence="8 9">
    <name type="scientific">Thermobrachium celere DSM 8682</name>
    <dbReference type="NCBI Taxonomy" id="941824"/>
    <lineage>
        <taxon>Bacteria</taxon>
        <taxon>Bacillati</taxon>
        <taxon>Bacillota</taxon>
        <taxon>Clostridia</taxon>
        <taxon>Eubacteriales</taxon>
        <taxon>Clostridiaceae</taxon>
        <taxon>Thermobrachium</taxon>
    </lineage>
</organism>
<dbReference type="SMART" id="SM00283">
    <property type="entry name" value="MA"/>
    <property type="match status" value="1"/>
</dbReference>
<dbReference type="OrthoDB" id="369336at2"/>
<evidence type="ECO:0000256" key="5">
    <source>
        <dbReference type="SAM" id="Phobius"/>
    </source>
</evidence>
<evidence type="ECO:0000313" key="9">
    <source>
        <dbReference type="Proteomes" id="UP000014923"/>
    </source>
</evidence>
<feature type="transmembrane region" description="Helical" evidence="5">
    <location>
        <begin position="20"/>
        <end position="40"/>
    </location>
</feature>
<dbReference type="eggNOG" id="COG0840">
    <property type="taxonomic scope" value="Bacteria"/>
</dbReference>
<evidence type="ECO:0000256" key="3">
    <source>
        <dbReference type="PROSITE-ProRule" id="PRU00284"/>
    </source>
</evidence>
<keyword evidence="4" id="KW-0175">Coiled coil</keyword>
<dbReference type="PROSITE" id="PS50111">
    <property type="entry name" value="CHEMOTAXIS_TRANSDUC_2"/>
    <property type="match status" value="1"/>
</dbReference>
<feature type="coiled-coil region" evidence="4">
    <location>
        <begin position="285"/>
        <end position="344"/>
    </location>
</feature>
<dbReference type="GO" id="GO:0007165">
    <property type="term" value="P:signal transduction"/>
    <property type="evidence" value="ECO:0007669"/>
    <property type="project" value="UniProtKB-KW"/>
</dbReference>
<dbReference type="Proteomes" id="UP000014923">
    <property type="component" value="Unassembled WGS sequence"/>
</dbReference>
<keyword evidence="5" id="KW-1133">Transmembrane helix</keyword>
<dbReference type="InterPro" id="IPR003660">
    <property type="entry name" value="HAMP_dom"/>
</dbReference>
<keyword evidence="9" id="KW-1185">Reference proteome</keyword>
<dbReference type="Pfam" id="PF00015">
    <property type="entry name" value="MCPsignal"/>
    <property type="match status" value="1"/>
</dbReference>
<dbReference type="HOGENOM" id="CLU_000445_107_27_9"/>
<keyword evidence="1 3" id="KW-0807">Transducer</keyword>
<dbReference type="Gene3D" id="1.10.287.950">
    <property type="entry name" value="Methyl-accepting chemotaxis protein"/>
    <property type="match status" value="1"/>
</dbReference>
<dbReference type="SUPFAM" id="SSF58104">
    <property type="entry name" value="Methyl-accepting chemotaxis protein (MCP) signaling domain"/>
    <property type="match status" value="1"/>
</dbReference>
<evidence type="ECO:0000256" key="4">
    <source>
        <dbReference type="SAM" id="Coils"/>
    </source>
</evidence>
<name>R7RU25_9CLOT</name>
<protein>
    <submittedName>
        <fullName evidence="8">Methyl-accepting chemotaxis protein</fullName>
    </submittedName>
</protein>
<comment type="caution">
    <text evidence="8">The sequence shown here is derived from an EMBL/GenBank/DDBJ whole genome shotgun (WGS) entry which is preliminary data.</text>
</comment>
<dbReference type="PANTHER" id="PTHR32089">
    <property type="entry name" value="METHYL-ACCEPTING CHEMOTAXIS PROTEIN MCPB"/>
    <property type="match status" value="1"/>
</dbReference>
<evidence type="ECO:0000256" key="1">
    <source>
        <dbReference type="ARBA" id="ARBA00023224"/>
    </source>
</evidence>
<dbReference type="InterPro" id="IPR004089">
    <property type="entry name" value="MCPsignal_dom"/>
</dbReference>
<feature type="domain" description="HAMP" evidence="7">
    <location>
        <begin position="229"/>
        <end position="269"/>
    </location>
</feature>
<dbReference type="PROSITE" id="PS50885">
    <property type="entry name" value="HAMP"/>
    <property type="match status" value="1"/>
</dbReference>
<dbReference type="CDD" id="cd11386">
    <property type="entry name" value="MCP_signal"/>
    <property type="match status" value="1"/>
</dbReference>
<evidence type="ECO:0000259" key="6">
    <source>
        <dbReference type="PROSITE" id="PS50111"/>
    </source>
</evidence>
<feature type="domain" description="Methyl-accepting transducer" evidence="6">
    <location>
        <begin position="288"/>
        <end position="545"/>
    </location>
</feature>